<dbReference type="Proteomes" id="UP000177701">
    <property type="component" value="Unassembled WGS sequence"/>
</dbReference>
<sequence length="132" mass="14773">MKKTVRLFGLLCAMTFAIVGVVFLLTPEGVLSFFNSLSLAFHLNQSPVVFPGFFLILSVGYMYVVAFIACQIFRNPENPLFLLLLANAKIASSLLSLFLVFRDNLYLIYFTNFLVDGLIGAAAIYLYLKIKI</sequence>
<keyword evidence="1" id="KW-0812">Transmembrane</keyword>
<feature type="transmembrane region" description="Helical" evidence="1">
    <location>
        <begin position="48"/>
        <end position="73"/>
    </location>
</feature>
<gene>
    <name evidence="2" type="ORF">A2V47_00700</name>
</gene>
<evidence type="ECO:0000256" key="1">
    <source>
        <dbReference type="SAM" id="Phobius"/>
    </source>
</evidence>
<feature type="transmembrane region" description="Helical" evidence="1">
    <location>
        <begin position="80"/>
        <end position="101"/>
    </location>
</feature>
<comment type="caution">
    <text evidence="2">The sequence shown here is derived from an EMBL/GenBank/DDBJ whole genome shotgun (WGS) entry which is preliminary data.</text>
</comment>
<name>A0A1F5A5F3_9BACT</name>
<keyword evidence="1" id="KW-1133">Transmembrane helix</keyword>
<protein>
    <submittedName>
        <fullName evidence="2">Uncharacterized protein</fullName>
    </submittedName>
</protein>
<accession>A0A1F5A5F3</accession>
<dbReference type="EMBL" id="MEYH01000100">
    <property type="protein sequence ID" value="OGD13790.1"/>
    <property type="molecule type" value="Genomic_DNA"/>
</dbReference>
<dbReference type="STRING" id="1797291.A2V47_00700"/>
<evidence type="ECO:0000313" key="2">
    <source>
        <dbReference type="EMBL" id="OGD13790.1"/>
    </source>
</evidence>
<keyword evidence="1" id="KW-0472">Membrane</keyword>
<organism evidence="2 3">
    <name type="scientific">Candidatus Sediminicultor quintus</name>
    <dbReference type="NCBI Taxonomy" id="1797291"/>
    <lineage>
        <taxon>Bacteria</taxon>
        <taxon>Pseudomonadati</taxon>
        <taxon>Atribacterota</taxon>
        <taxon>Candidatus Phoenicimicrobiia</taxon>
        <taxon>Candidatus Pheonicimicrobiales</taxon>
        <taxon>Candidatus Phoenicimicrobiaceae</taxon>
        <taxon>Candidatus Sediminicultor</taxon>
    </lineage>
</organism>
<reference evidence="2 3" key="1">
    <citation type="journal article" date="2016" name="Nat. Commun.">
        <title>Thousands of microbial genomes shed light on interconnected biogeochemical processes in an aquifer system.</title>
        <authorList>
            <person name="Anantharaman K."/>
            <person name="Brown C.T."/>
            <person name="Hug L.A."/>
            <person name="Sharon I."/>
            <person name="Castelle C.J."/>
            <person name="Probst A.J."/>
            <person name="Thomas B.C."/>
            <person name="Singh A."/>
            <person name="Wilkins M.J."/>
            <person name="Karaoz U."/>
            <person name="Brodie E.L."/>
            <person name="Williams K.H."/>
            <person name="Hubbard S.S."/>
            <person name="Banfield J.F."/>
        </authorList>
    </citation>
    <scope>NUCLEOTIDE SEQUENCE [LARGE SCALE GENOMIC DNA]</scope>
</reference>
<evidence type="ECO:0000313" key="3">
    <source>
        <dbReference type="Proteomes" id="UP000177701"/>
    </source>
</evidence>
<proteinExistence type="predicted"/>
<feature type="transmembrane region" description="Helical" evidence="1">
    <location>
        <begin position="107"/>
        <end position="128"/>
    </location>
</feature>
<dbReference type="AlphaFoldDB" id="A0A1F5A5F3"/>